<name>A0A1I8H8Y0_9PLAT</name>
<dbReference type="WBParaSite" id="maker-uti_cns_0004981-snap-gene-0.2-mRNA-1">
    <property type="protein sequence ID" value="maker-uti_cns_0004981-snap-gene-0.2-mRNA-1"/>
    <property type="gene ID" value="maker-uti_cns_0004981-snap-gene-0.2"/>
</dbReference>
<organism evidence="1 2">
    <name type="scientific">Macrostomum lignano</name>
    <dbReference type="NCBI Taxonomy" id="282301"/>
    <lineage>
        <taxon>Eukaryota</taxon>
        <taxon>Metazoa</taxon>
        <taxon>Spiralia</taxon>
        <taxon>Lophotrochozoa</taxon>
        <taxon>Platyhelminthes</taxon>
        <taxon>Rhabditophora</taxon>
        <taxon>Macrostomorpha</taxon>
        <taxon>Macrostomida</taxon>
        <taxon>Macrostomidae</taxon>
        <taxon>Macrostomum</taxon>
    </lineage>
</organism>
<evidence type="ECO:0000313" key="2">
    <source>
        <dbReference type="WBParaSite" id="maker-uti_cns_0004981-snap-gene-0.2-mRNA-1"/>
    </source>
</evidence>
<dbReference type="PANTHER" id="PTHR21446:SF6">
    <property type="entry name" value="MITOCHONDRIAL ANTIVIRAL-SIGNALING PROTEIN"/>
    <property type="match status" value="1"/>
</dbReference>
<evidence type="ECO:0000313" key="1">
    <source>
        <dbReference type="Proteomes" id="UP000095280"/>
    </source>
</evidence>
<proteinExistence type="predicted"/>
<sequence>GVSDSELSFITALSYTDHHGDTDLQNIIGFLTDLQANSEDDVSGVKLPELPESVAADMDQGELDSLPRSTQEQMMQQGSRFIAFMRKHTTKEVQSMTNEKLGEYLRFYYFGLKKSDGSLYSPATLTDIMNGPEFEAANRMLRVKVRHFSVEGAGVVQQFQPIEDGDLRKIRQHFDRSTAEELQDEVVFVIFYTLGERPGAFGVDSKTWGTDGHSYLKLPPLPTKNQSSDPTKCKGNVAKQSRIYGAERDLILHYQLLLPEGDNFFPRPLANASNGVLRFSSRQVRGVNWLCSFMGHLSEVCSLSQRYTNHCIRVTRISDLFVSGHSMDEIMAVTGQRSEATDVKSLSAASDSTLDSSLTTPFNNLAGTSFITSPAGSTVAVSVAQQQLDAAPERVDVAVEGAGKLAESKKLASGQAEGIREFLELTKVGSRTAVKGEETLEGGVLLLLRVGVVGLEDTAGLSVVVRLVAVESTELLESGAGEQTAECLVFVDVVKAGAVDAVYESVPEAQNCSRVGQCVLENGGADEPGRITSSRKSAAARTILGDQTLAMHLVTQGAAAFDWYHSRDGCGIRSKYVGCFYGHGKFLREGQKSKDMTVEHCAYLCTAYLPGIAGREL</sequence>
<protein>
    <submittedName>
        <fullName evidence="2">PIPK domain-containing protein</fullName>
    </submittedName>
</protein>
<reference evidence="2" key="1">
    <citation type="submission" date="2016-11" db="UniProtKB">
        <authorList>
            <consortium name="WormBaseParasite"/>
        </authorList>
    </citation>
    <scope>IDENTIFICATION</scope>
</reference>
<dbReference type="PANTHER" id="PTHR21446">
    <property type="entry name" value="DUF3504 DOMAIN-CONTAINING PROTEIN"/>
    <property type="match status" value="1"/>
</dbReference>
<dbReference type="Proteomes" id="UP000095280">
    <property type="component" value="Unplaced"/>
</dbReference>
<dbReference type="AlphaFoldDB" id="A0A1I8H8Y0"/>
<keyword evidence="1" id="KW-1185">Reference proteome</keyword>
<dbReference type="InterPro" id="IPR052787">
    <property type="entry name" value="MAVS"/>
</dbReference>
<accession>A0A1I8H8Y0</accession>